<evidence type="ECO:0000313" key="2">
    <source>
        <dbReference type="Proteomes" id="UP000887572"/>
    </source>
</evidence>
<proteinExistence type="predicted"/>
<feature type="compositionally biased region" description="Polar residues" evidence="1">
    <location>
        <begin position="72"/>
        <end position="81"/>
    </location>
</feature>
<organism evidence="2 3">
    <name type="scientific">Globodera rostochiensis</name>
    <name type="common">Golden nematode worm</name>
    <name type="synonym">Heterodera rostochiensis</name>
    <dbReference type="NCBI Taxonomy" id="31243"/>
    <lineage>
        <taxon>Eukaryota</taxon>
        <taxon>Metazoa</taxon>
        <taxon>Ecdysozoa</taxon>
        <taxon>Nematoda</taxon>
        <taxon>Chromadorea</taxon>
        <taxon>Rhabditida</taxon>
        <taxon>Tylenchina</taxon>
        <taxon>Tylenchomorpha</taxon>
        <taxon>Tylenchoidea</taxon>
        <taxon>Heteroderidae</taxon>
        <taxon>Heteroderinae</taxon>
        <taxon>Globodera</taxon>
    </lineage>
</organism>
<evidence type="ECO:0000256" key="1">
    <source>
        <dbReference type="SAM" id="MobiDB-lite"/>
    </source>
</evidence>
<keyword evidence="2" id="KW-1185">Reference proteome</keyword>
<feature type="region of interest" description="Disordered" evidence="1">
    <location>
        <begin position="72"/>
        <end position="92"/>
    </location>
</feature>
<sequence>MKIFCLQESRLPRKVKKVVFQENGDIIRIITPIANSSKHIKERLIVLIQVMAQNGILERDECLEQINDQSVNQPKSSQFSSRIDENTALLQS</sequence>
<dbReference type="AlphaFoldDB" id="A0A914HQP5"/>
<reference evidence="3" key="1">
    <citation type="submission" date="2022-11" db="UniProtKB">
        <authorList>
            <consortium name="WormBaseParasite"/>
        </authorList>
    </citation>
    <scope>IDENTIFICATION</scope>
</reference>
<protein>
    <submittedName>
        <fullName evidence="3">Uncharacterized protein</fullName>
    </submittedName>
</protein>
<dbReference type="Proteomes" id="UP000887572">
    <property type="component" value="Unplaced"/>
</dbReference>
<name>A0A914HQP5_GLORO</name>
<evidence type="ECO:0000313" key="3">
    <source>
        <dbReference type="WBParaSite" id="Gr19_v10_g3762.t1"/>
    </source>
</evidence>
<accession>A0A914HQP5</accession>
<dbReference type="WBParaSite" id="Gr19_v10_g3762.t1">
    <property type="protein sequence ID" value="Gr19_v10_g3762.t1"/>
    <property type="gene ID" value="Gr19_v10_g3762"/>
</dbReference>